<dbReference type="AlphaFoldDB" id="A0A0X3W101"/>
<reference evidence="2" key="1">
    <citation type="submission" date="2015-10" db="EMBL/GenBank/DDBJ databases">
        <authorList>
            <person name="Ju K.-S."/>
            <person name="Doroghazi J.R."/>
            <person name="Metcalf W.W."/>
        </authorList>
    </citation>
    <scope>NUCLEOTIDE SEQUENCE [LARGE SCALE GENOMIC DNA]</scope>
    <source>
        <strain evidence="2">NRRL F-8817</strain>
    </source>
</reference>
<gene>
    <name evidence="1" type="ORF">ADL28_25345</name>
</gene>
<protein>
    <submittedName>
        <fullName evidence="1">Uncharacterized protein</fullName>
    </submittedName>
</protein>
<sequence length="86" mass="8738">MIAFLSLGFDSKHAERCCSPAVIGSLACSTEPDLAILLDHLGGAPVAGDFFDLAGRVALRSEVGGDASAKPVGCDVLSYVDLGGGW</sequence>
<accession>A0A0X3W101</accession>
<dbReference type="EMBL" id="LLZJ01000343">
    <property type="protein sequence ID" value="KUL50598.1"/>
    <property type="molecule type" value="Genomic_DNA"/>
</dbReference>
<dbReference type="RefSeq" id="WP_059146050.1">
    <property type="nucleotide sequence ID" value="NZ_LLZJ01000343.1"/>
</dbReference>
<name>A0A0X3W101_STRVO</name>
<dbReference type="Proteomes" id="UP000053413">
    <property type="component" value="Unassembled WGS sequence"/>
</dbReference>
<organism evidence="1 2">
    <name type="scientific">Streptomyces violaceusniger</name>
    <dbReference type="NCBI Taxonomy" id="68280"/>
    <lineage>
        <taxon>Bacteria</taxon>
        <taxon>Bacillati</taxon>
        <taxon>Actinomycetota</taxon>
        <taxon>Actinomycetes</taxon>
        <taxon>Kitasatosporales</taxon>
        <taxon>Streptomycetaceae</taxon>
        <taxon>Streptomyces</taxon>
        <taxon>Streptomyces violaceusniger group</taxon>
    </lineage>
</organism>
<evidence type="ECO:0000313" key="1">
    <source>
        <dbReference type="EMBL" id="KUL50598.1"/>
    </source>
</evidence>
<evidence type="ECO:0000313" key="2">
    <source>
        <dbReference type="Proteomes" id="UP000053413"/>
    </source>
</evidence>
<proteinExistence type="predicted"/>
<comment type="caution">
    <text evidence="1">The sequence shown here is derived from an EMBL/GenBank/DDBJ whole genome shotgun (WGS) entry which is preliminary data.</text>
</comment>
<dbReference type="GeneID" id="97435908"/>